<feature type="transmembrane region" description="Helical" evidence="1">
    <location>
        <begin position="190"/>
        <end position="213"/>
    </location>
</feature>
<evidence type="ECO:0000313" key="3">
    <source>
        <dbReference type="Proteomes" id="UP001319045"/>
    </source>
</evidence>
<protein>
    <recommendedName>
        <fullName evidence="4">GtrA family protein</fullName>
    </recommendedName>
</protein>
<keyword evidence="3" id="KW-1185">Reference proteome</keyword>
<feature type="transmembrane region" description="Helical" evidence="1">
    <location>
        <begin position="448"/>
        <end position="470"/>
    </location>
</feature>
<keyword evidence="1" id="KW-0472">Membrane</keyword>
<accession>A0ABN6EGA1</accession>
<organism evidence="2 3">
    <name type="scientific">Prevotella herbatica</name>
    <dbReference type="NCBI Taxonomy" id="2801997"/>
    <lineage>
        <taxon>Bacteria</taxon>
        <taxon>Pseudomonadati</taxon>
        <taxon>Bacteroidota</taxon>
        <taxon>Bacteroidia</taxon>
        <taxon>Bacteroidales</taxon>
        <taxon>Prevotellaceae</taxon>
        <taxon>Prevotella</taxon>
    </lineage>
</organism>
<evidence type="ECO:0008006" key="4">
    <source>
        <dbReference type="Google" id="ProtNLM"/>
    </source>
</evidence>
<feature type="transmembrane region" description="Helical" evidence="1">
    <location>
        <begin position="369"/>
        <end position="389"/>
    </location>
</feature>
<dbReference type="Pfam" id="PF19558">
    <property type="entry name" value="DUF6080"/>
    <property type="match status" value="1"/>
</dbReference>
<keyword evidence="1" id="KW-0812">Transmembrane</keyword>
<dbReference type="InterPro" id="IPR045726">
    <property type="entry name" value="DUF6080"/>
</dbReference>
<name>A0ABN6EGA1_9BACT</name>
<gene>
    <name evidence="2" type="ORF">prwr041_08080</name>
</gene>
<feature type="transmembrane region" description="Helical" evidence="1">
    <location>
        <begin position="395"/>
        <end position="413"/>
    </location>
</feature>
<feature type="transmembrane region" description="Helical" evidence="1">
    <location>
        <begin position="12"/>
        <end position="34"/>
    </location>
</feature>
<evidence type="ECO:0000313" key="2">
    <source>
        <dbReference type="EMBL" id="BCS84915.1"/>
    </source>
</evidence>
<dbReference type="EMBL" id="AP024484">
    <property type="protein sequence ID" value="BCS84915.1"/>
    <property type="molecule type" value="Genomic_DNA"/>
</dbReference>
<dbReference type="RefSeq" id="WP_207155108.1">
    <property type="nucleotide sequence ID" value="NZ_AP024484.1"/>
</dbReference>
<reference evidence="2 3" key="1">
    <citation type="journal article" date="2022" name="Int. J. Syst. Evol. Microbiol.">
        <title>Prevotella herbatica sp. nov., a plant polysaccharide-decomposing anaerobic bacterium isolated from a methanogenic reactor.</title>
        <authorList>
            <person name="Uek A."/>
            <person name="Tonouchi A."/>
            <person name="Kaku N."/>
            <person name="Ueki K."/>
        </authorList>
    </citation>
    <scope>NUCLEOTIDE SEQUENCE [LARGE SCALE GENOMIC DNA]</scope>
    <source>
        <strain evidence="2 3">WR041</strain>
    </source>
</reference>
<proteinExistence type="predicted"/>
<feature type="transmembrane region" description="Helical" evidence="1">
    <location>
        <begin position="225"/>
        <end position="244"/>
    </location>
</feature>
<feature type="transmembrane region" description="Helical" evidence="1">
    <location>
        <begin position="135"/>
        <end position="154"/>
    </location>
</feature>
<feature type="transmembrane region" description="Helical" evidence="1">
    <location>
        <begin position="160"/>
        <end position="178"/>
    </location>
</feature>
<sequence>MINIFKIKKEERGLALVILLYTLVLNALVIIKYYDKFSLLSDNYRRLFLKIFNISGFDPLTYEAVSKWTTSYNIFRHPFLAFFMYIPYQINHGLMLLTGHNYVQFVIAAIYVFFACYSFIFLYRIFREVIELKKIDSLLFTMFTFSFAYVMLATMVPDHFLLSMFMLIVTLYISGLKMKKQLSMTRLQSLILFFFTAGVSLNNGVKTFLATWFVNGKRFWHPKNIILGVIFPSVMIWGFVRVEYHIFEFPHFKARQIALEKQKAKNKHKVYEMYKDTTSEKDQAKIASGVDRILKKQEAETLRKQSLNPEVSHQGKPIGNGTFISWTDISTPRGMTFVENLFGESIQLHQDNLLGDTLKGRPVIVHYRWIFNYVVEGIIVLLFALGLFFGRKNKFMWLAVSFMAFDMLLHLGLGFGINEIYIMSPHWAFVITIVIACLAKNLDGKKLVALRSMICCLAAYLLIYNTALIVEYLTIL</sequence>
<dbReference type="Proteomes" id="UP001319045">
    <property type="component" value="Chromosome"/>
</dbReference>
<keyword evidence="1" id="KW-1133">Transmembrane helix</keyword>
<feature type="transmembrane region" description="Helical" evidence="1">
    <location>
        <begin position="102"/>
        <end position="123"/>
    </location>
</feature>
<evidence type="ECO:0000256" key="1">
    <source>
        <dbReference type="SAM" id="Phobius"/>
    </source>
</evidence>